<dbReference type="InterPro" id="IPR036186">
    <property type="entry name" value="Serpin_sf"/>
</dbReference>
<dbReference type="GO" id="GO:0005783">
    <property type="term" value="C:endoplasmic reticulum"/>
    <property type="evidence" value="ECO:0007669"/>
    <property type="project" value="TreeGrafter"/>
</dbReference>
<evidence type="ECO:0000256" key="1">
    <source>
        <dbReference type="RuleBase" id="RU000411"/>
    </source>
</evidence>
<evidence type="ECO:0000259" key="3">
    <source>
        <dbReference type="SMART" id="SM00093"/>
    </source>
</evidence>
<dbReference type="SMART" id="SM00093">
    <property type="entry name" value="SERPIN"/>
    <property type="match status" value="1"/>
</dbReference>
<evidence type="ECO:0000313" key="5">
    <source>
        <dbReference type="Proteomes" id="UP000694621"/>
    </source>
</evidence>
<feature type="region of interest" description="Disordered" evidence="2">
    <location>
        <begin position="33"/>
        <end position="54"/>
    </location>
</feature>
<dbReference type="GO" id="GO:0004867">
    <property type="term" value="F:serine-type endopeptidase inhibitor activity"/>
    <property type="evidence" value="ECO:0007669"/>
    <property type="project" value="InterPro"/>
</dbReference>
<dbReference type="AlphaFoldDB" id="A0A8B9KQK8"/>
<dbReference type="SUPFAM" id="SSF56574">
    <property type="entry name" value="Serpins"/>
    <property type="match status" value="1"/>
</dbReference>
<dbReference type="PANTHER" id="PTHR11461:SF290">
    <property type="entry name" value="SERINE (OR CYSTEINE) PEPTIDASE INHIBITOR, CLADE H, MEMBER 2"/>
    <property type="match status" value="1"/>
</dbReference>
<protein>
    <submittedName>
        <fullName evidence="4">Serine (or cysteine) peptidase inhibitor, clade H, member 2</fullName>
    </submittedName>
</protein>
<dbReference type="InterPro" id="IPR042178">
    <property type="entry name" value="Serpin_sf_1"/>
</dbReference>
<dbReference type="GO" id="GO:0005615">
    <property type="term" value="C:extracellular space"/>
    <property type="evidence" value="ECO:0007669"/>
    <property type="project" value="InterPro"/>
</dbReference>
<name>A0A8B9KQK8_ASTMX</name>
<dbReference type="Gene3D" id="3.30.497.10">
    <property type="entry name" value="Antithrombin, subunit I, domain 2"/>
    <property type="match status" value="1"/>
</dbReference>
<accession>A0A8B9KQK8</accession>
<dbReference type="InterPro" id="IPR023796">
    <property type="entry name" value="Serpin_dom"/>
</dbReference>
<organism evidence="4 5">
    <name type="scientific">Astyanax mexicanus</name>
    <name type="common">Blind cave fish</name>
    <name type="synonym">Astyanax fasciatus mexicanus</name>
    <dbReference type="NCBI Taxonomy" id="7994"/>
    <lineage>
        <taxon>Eukaryota</taxon>
        <taxon>Metazoa</taxon>
        <taxon>Chordata</taxon>
        <taxon>Craniata</taxon>
        <taxon>Vertebrata</taxon>
        <taxon>Euteleostomi</taxon>
        <taxon>Actinopterygii</taxon>
        <taxon>Neopterygii</taxon>
        <taxon>Teleostei</taxon>
        <taxon>Ostariophysi</taxon>
        <taxon>Characiformes</taxon>
        <taxon>Characoidei</taxon>
        <taxon>Acestrorhamphidae</taxon>
        <taxon>Acestrorhamphinae</taxon>
        <taxon>Astyanax</taxon>
    </lineage>
</organism>
<reference evidence="4" key="1">
    <citation type="submission" date="2025-08" db="UniProtKB">
        <authorList>
            <consortium name="Ensembl"/>
        </authorList>
    </citation>
    <scope>IDENTIFICATION</scope>
</reference>
<proteinExistence type="inferred from homology"/>
<dbReference type="Proteomes" id="UP000694621">
    <property type="component" value="Unplaced"/>
</dbReference>
<dbReference type="PANTHER" id="PTHR11461">
    <property type="entry name" value="SERINE PROTEASE INHIBITOR, SERPIN"/>
    <property type="match status" value="1"/>
</dbReference>
<dbReference type="GO" id="GO:0030199">
    <property type="term" value="P:collagen fibril organization"/>
    <property type="evidence" value="ECO:0007669"/>
    <property type="project" value="TreeGrafter"/>
</dbReference>
<sequence length="428" mass="46096">MHYFSLLSSAMLSAAVLYLSLLNLLIVGVGSSSSKAPPATGEPPQPQQASSSFGHPSWSLGLQLYRALRKEGSNTNTLISPALLASSLSALSRTAKGTTAEQLQELLKNAKVEKKTEEALSDTLKSMREGNGTSYTLHGSSALFSKQVPTLEKSLLEELQAQFGLGHVALGAGGKEADMEKLRSWAKGGMGGLEGSLLKEGPDAKDGAVILANALHFKGLWDRSFETENQDLRTFLGTKYTKVMMMHRAGVYRHYEDMENMVQVIELGLWSGKASMLLILPFHVESLARVDRLLTLQQLETWMGKLSSMSMALSLPQVNISSTLSLQKQLAVLGVADAWDQKVADFSGLSSKGKGKLHLGGVLHWASLELASESGSKDGSNEDEHLDKPKLFYADHSFVILVKENSTGALVLLGALDMAEGAALHDEL</sequence>
<evidence type="ECO:0000313" key="4">
    <source>
        <dbReference type="Ensembl" id="ENSAMXP00005040276.1"/>
    </source>
</evidence>
<dbReference type="Ensembl" id="ENSAMXT00005043856.1">
    <property type="protein sequence ID" value="ENSAMXP00005040276.1"/>
    <property type="gene ID" value="ENSAMXG00005018948.1"/>
</dbReference>
<dbReference type="Gene3D" id="2.30.39.10">
    <property type="entry name" value="Alpha-1-antitrypsin, domain 1"/>
    <property type="match status" value="1"/>
</dbReference>
<dbReference type="InterPro" id="IPR042185">
    <property type="entry name" value="Serpin_sf_2"/>
</dbReference>
<dbReference type="Pfam" id="PF00079">
    <property type="entry name" value="Serpin"/>
    <property type="match status" value="1"/>
</dbReference>
<feature type="domain" description="Serpin" evidence="3">
    <location>
        <begin position="62"/>
        <end position="414"/>
    </location>
</feature>
<evidence type="ECO:0000256" key="2">
    <source>
        <dbReference type="SAM" id="MobiDB-lite"/>
    </source>
</evidence>
<comment type="similarity">
    <text evidence="1">Belongs to the serpin family.</text>
</comment>
<dbReference type="InterPro" id="IPR000215">
    <property type="entry name" value="Serpin_fam"/>
</dbReference>